<evidence type="ECO:0000313" key="2">
    <source>
        <dbReference type="EMBL" id="RDU37289.1"/>
    </source>
</evidence>
<protein>
    <recommendedName>
        <fullName evidence="1">ATPase AAA-type core domain-containing protein</fullName>
    </recommendedName>
</protein>
<feature type="domain" description="ATPase AAA-type core" evidence="1">
    <location>
        <begin position="268"/>
        <end position="386"/>
    </location>
</feature>
<evidence type="ECO:0000259" key="1">
    <source>
        <dbReference type="Pfam" id="PF13304"/>
    </source>
</evidence>
<dbReference type="GO" id="GO:0016887">
    <property type="term" value="F:ATP hydrolysis activity"/>
    <property type="evidence" value="ECO:0007669"/>
    <property type="project" value="InterPro"/>
</dbReference>
<dbReference type="AlphaFoldDB" id="A0A3D8GSU8"/>
<reference evidence="2 3" key="1">
    <citation type="submission" date="2018-07" db="EMBL/GenBank/DDBJ databases">
        <title>Bacillus sp. YLB-04 draft genome sequence.</title>
        <authorList>
            <person name="Yu L."/>
            <person name="Tang X."/>
        </authorList>
    </citation>
    <scope>NUCLEOTIDE SEQUENCE [LARGE SCALE GENOMIC DNA]</scope>
    <source>
        <strain evidence="2 3">YLB-04</strain>
    </source>
</reference>
<name>A0A3D8GSU8_9BACI</name>
<accession>A0A3D8GSU8</accession>
<proteinExistence type="predicted"/>
<dbReference type="Pfam" id="PF13304">
    <property type="entry name" value="AAA_21"/>
    <property type="match status" value="1"/>
</dbReference>
<dbReference type="GO" id="GO:0005524">
    <property type="term" value="F:ATP binding"/>
    <property type="evidence" value="ECO:0007669"/>
    <property type="project" value="InterPro"/>
</dbReference>
<organism evidence="2 3">
    <name type="scientific">Neobacillus piezotolerans</name>
    <dbReference type="NCBI Taxonomy" id="2259171"/>
    <lineage>
        <taxon>Bacteria</taxon>
        <taxon>Bacillati</taxon>
        <taxon>Bacillota</taxon>
        <taxon>Bacilli</taxon>
        <taxon>Bacillales</taxon>
        <taxon>Bacillaceae</taxon>
        <taxon>Neobacillus</taxon>
    </lineage>
</organism>
<dbReference type="OrthoDB" id="9809324at2"/>
<evidence type="ECO:0000313" key="3">
    <source>
        <dbReference type="Proteomes" id="UP000257144"/>
    </source>
</evidence>
<dbReference type="RefSeq" id="WP_115450963.1">
    <property type="nucleotide sequence ID" value="NZ_QNQT01000002.1"/>
</dbReference>
<gene>
    <name evidence="2" type="ORF">DRW41_05400</name>
</gene>
<dbReference type="Proteomes" id="UP000257144">
    <property type="component" value="Unassembled WGS sequence"/>
</dbReference>
<dbReference type="InterPro" id="IPR003959">
    <property type="entry name" value="ATPase_AAA_core"/>
</dbReference>
<keyword evidence="3" id="KW-1185">Reference proteome</keyword>
<dbReference type="SUPFAM" id="SSF52540">
    <property type="entry name" value="P-loop containing nucleoside triphosphate hydrolases"/>
    <property type="match status" value="1"/>
</dbReference>
<sequence length="442" mass="51880">MLLKFGIENLLSFNDKQEISFDHEYNNANIFKNNTIFEYKDNKKKRAVLNGVIVFGPNAAGKSNLSKSFGQMRKIYLDSIKFDKKSDLTLKLKGFEFAEKKKNPLSFTVEFMENINEDYYKLIYKFSINRNNFLVENEILSYQKVLKTTLSNEVIVFERTMNTIETYSKEISEIISKIKKENIKHKLVLSLLNFDINETFFKNEIATISYKIIELCGNSIEKNLVFSNDENLNSMDEFIEGLNSNPKFKEYILSNLYKFDFALADFEIQDITDEFLDSLINSKIIDNVDRSQFSKFKKYKVNTIHNVNSKEYKLPIGDESAGTKKFLNHSLKIYESILMEKIYISDEFDSHYHIHIQEGIIKNFIYPESQSKTQFLLITHNPLLLNNRFFSKEQVYFVEKNRANQSSEIFSLKDFNNISYNNHNWVNLYLTGRLGAVPEVFD</sequence>
<dbReference type="EMBL" id="QNQT01000002">
    <property type="protein sequence ID" value="RDU37289.1"/>
    <property type="molecule type" value="Genomic_DNA"/>
</dbReference>
<dbReference type="InterPro" id="IPR027417">
    <property type="entry name" value="P-loop_NTPase"/>
</dbReference>
<comment type="caution">
    <text evidence="2">The sequence shown here is derived from an EMBL/GenBank/DDBJ whole genome shotgun (WGS) entry which is preliminary data.</text>
</comment>